<name>A0A162PYC8_PHYB8</name>
<keyword evidence="2" id="KW-1185">Reference proteome</keyword>
<evidence type="ECO:0000313" key="1">
    <source>
        <dbReference type="EMBL" id="OAD75376.1"/>
    </source>
</evidence>
<dbReference type="Proteomes" id="UP000077315">
    <property type="component" value="Unassembled WGS sequence"/>
</dbReference>
<gene>
    <name evidence="1" type="ORF">PHYBLDRAFT_143627</name>
</gene>
<dbReference type="InParanoid" id="A0A162PYC8"/>
<organism evidence="1 2">
    <name type="scientific">Phycomyces blakesleeanus (strain ATCC 8743b / DSM 1359 / FGSC 10004 / NBRC 33097 / NRRL 1555)</name>
    <dbReference type="NCBI Taxonomy" id="763407"/>
    <lineage>
        <taxon>Eukaryota</taxon>
        <taxon>Fungi</taxon>
        <taxon>Fungi incertae sedis</taxon>
        <taxon>Mucoromycota</taxon>
        <taxon>Mucoromycotina</taxon>
        <taxon>Mucoromycetes</taxon>
        <taxon>Mucorales</taxon>
        <taxon>Phycomycetaceae</taxon>
        <taxon>Phycomyces</taxon>
    </lineage>
</organism>
<dbReference type="VEuPathDB" id="FungiDB:PHYBLDRAFT_143627"/>
<sequence length="238" mass="26339">MYLEDLYQNDKIEITVFTINQHLLQHYPNMIGAFGPPHAYSTRSVEHAIGKYSCAIKSNSAINMNAGNYENMSAGWPITSKGKCACADSDIEFWGPLVYKTSDDSFEDISCLLILIQDFHRSMGVECGAIEPAIITSCKAFINGCVIDSSFSQKTLREAHHVCLQMQVDLTVLYNGIPVVVNGQLKPKVVHLVDVKELVGLVVSDAMGSTTTTTTTKYIVWPELNRGPKLNIGQYRDL</sequence>
<dbReference type="EMBL" id="KV440977">
    <property type="protein sequence ID" value="OAD75376.1"/>
    <property type="molecule type" value="Genomic_DNA"/>
</dbReference>
<dbReference type="AlphaFoldDB" id="A0A162PYC8"/>
<protein>
    <submittedName>
        <fullName evidence="1">Uncharacterized protein</fullName>
    </submittedName>
</protein>
<evidence type="ECO:0000313" key="2">
    <source>
        <dbReference type="Proteomes" id="UP000077315"/>
    </source>
</evidence>
<reference evidence="2" key="1">
    <citation type="submission" date="2015-06" db="EMBL/GenBank/DDBJ databases">
        <title>Expansion of signal transduction pathways in fungi by whole-genome duplication.</title>
        <authorList>
            <consortium name="DOE Joint Genome Institute"/>
            <person name="Corrochano L.M."/>
            <person name="Kuo A."/>
            <person name="Marcet-Houben M."/>
            <person name="Polaino S."/>
            <person name="Salamov A."/>
            <person name="Villalobos J.M."/>
            <person name="Alvarez M.I."/>
            <person name="Avalos J."/>
            <person name="Benito E.P."/>
            <person name="Benoit I."/>
            <person name="Burger G."/>
            <person name="Camino L.P."/>
            <person name="Canovas D."/>
            <person name="Cerda-Olmedo E."/>
            <person name="Cheng J.-F."/>
            <person name="Dominguez A."/>
            <person name="Elias M."/>
            <person name="Eslava A.P."/>
            <person name="Glaser F."/>
            <person name="Grimwood J."/>
            <person name="Gutierrez G."/>
            <person name="Heitman J."/>
            <person name="Henrissat B."/>
            <person name="Iturriaga E.A."/>
            <person name="Lang B.F."/>
            <person name="Lavin J.L."/>
            <person name="Lee S."/>
            <person name="Li W."/>
            <person name="Lindquist E."/>
            <person name="Lopez-Garcia S."/>
            <person name="Luque E.M."/>
            <person name="Marcos A.T."/>
            <person name="Martin J."/>
            <person name="McCluskey K."/>
            <person name="Medina H.R."/>
            <person name="Miralles-Duran A."/>
            <person name="Miyazaki A."/>
            <person name="Munoz-Torres E."/>
            <person name="Oguiza J.A."/>
            <person name="Ohm R."/>
            <person name="Olmedo M."/>
            <person name="Orejas M."/>
            <person name="Ortiz-Castellanos L."/>
            <person name="Pisabarro A.G."/>
            <person name="Rodriguez-Romero J."/>
            <person name="Ruiz-Herrera J."/>
            <person name="Ruiz-Vazquez R."/>
            <person name="Sanz C."/>
            <person name="Schackwitz W."/>
            <person name="Schmutz J."/>
            <person name="Shahriari M."/>
            <person name="Shelest E."/>
            <person name="Silva-Franco F."/>
            <person name="Soanes D."/>
            <person name="Syed K."/>
            <person name="Tagua V.G."/>
            <person name="Talbot N.J."/>
            <person name="Thon M."/>
            <person name="De vries R.P."/>
            <person name="Wiebenga A."/>
            <person name="Yadav J.S."/>
            <person name="Braun E.L."/>
            <person name="Baker S."/>
            <person name="Garre V."/>
            <person name="Horwitz B."/>
            <person name="Torres-Martinez S."/>
            <person name="Idnurm A."/>
            <person name="Herrera-Estrella A."/>
            <person name="Gabaldon T."/>
            <person name="Grigoriev I.V."/>
        </authorList>
    </citation>
    <scope>NUCLEOTIDE SEQUENCE [LARGE SCALE GENOMIC DNA]</scope>
    <source>
        <strain evidence="2">NRRL 1555(-)</strain>
    </source>
</reference>
<accession>A0A162PYC8</accession>
<dbReference type="GeneID" id="28991937"/>
<proteinExistence type="predicted"/>
<dbReference type="RefSeq" id="XP_018293416.1">
    <property type="nucleotide sequence ID" value="XM_018431031.1"/>
</dbReference>
<dbReference type="OrthoDB" id="2289822at2759"/>